<dbReference type="GeneTree" id="ENSGT00390000006641"/>
<dbReference type="InterPro" id="IPR031446">
    <property type="entry name" value="PCM1_C"/>
</dbReference>
<evidence type="ECO:0000259" key="2">
    <source>
        <dbReference type="Pfam" id="PF15717"/>
    </source>
</evidence>
<evidence type="ECO:0000313" key="3">
    <source>
        <dbReference type="Ensembl" id="ENSOMEP00000022756.1"/>
    </source>
</evidence>
<feature type="region of interest" description="Disordered" evidence="1">
    <location>
        <begin position="415"/>
        <end position="487"/>
    </location>
</feature>
<feature type="compositionally biased region" description="Low complexity" evidence="1">
    <location>
        <begin position="456"/>
        <end position="467"/>
    </location>
</feature>
<dbReference type="PaxDb" id="30732-ENSOMEP00000022756"/>
<feature type="compositionally biased region" description="Basic and acidic residues" evidence="1">
    <location>
        <begin position="92"/>
        <end position="104"/>
    </location>
</feature>
<dbReference type="Pfam" id="PF15717">
    <property type="entry name" value="PCM1_C"/>
    <property type="match status" value="3"/>
</dbReference>
<evidence type="ECO:0000313" key="4">
    <source>
        <dbReference type="Proteomes" id="UP000261560"/>
    </source>
</evidence>
<reference evidence="3" key="2">
    <citation type="submission" date="2025-09" db="UniProtKB">
        <authorList>
            <consortium name="Ensembl"/>
        </authorList>
    </citation>
    <scope>IDENTIFICATION</scope>
</reference>
<feature type="compositionally biased region" description="Basic and acidic residues" evidence="1">
    <location>
        <begin position="307"/>
        <end position="323"/>
    </location>
</feature>
<reference evidence="3" key="1">
    <citation type="submission" date="2025-08" db="UniProtKB">
        <authorList>
            <consortium name="Ensembl"/>
        </authorList>
    </citation>
    <scope>IDENTIFICATION</scope>
</reference>
<feature type="domain" description="Pericentriolar material 1 protein C-terminal" evidence="2">
    <location>
        <begin position="10"/>
        <end position="65"/>
    </location>
</feature>
<dbReference type="GO" id="GO:0036064">
    <property type="term" value="C:ciliary basal body"/>
    <property type="evidence" value="ECO:0007669"/>
    <property type="project" value="TreeGrafter"/>
</dbReference>
<dbReference type="GO" id="GO:0034454">
    <property type="term" value="P:microtubule anchoring at centrosome"/>
    <property type="evidence" value="ECO:0007669"/>
    <property type="project" value="InterPro"/>
</dbReference>
<dbReference type="Proteomes" id="UP000261560">
    <property type="component" value="Unplaced"/>
</dbReference>
<sequence length="546" mass="60747">IACTEAPDASSDFSLFEALRETIYSEVATLISQNESRPHFLIELFHELQLLNTDYLRQRALYSLQVNASVCSVCTNSARLLFESEVVEKNLRHARDTKKRKEDAESVDDSNMSTSSNLEAFANDDLGNTVIHLDKALARIREYERMKLKAEFNPCDAEHPPANAAESTEGIQSHDANPPVVHCPQIDTQQLDRQIKAIMTEVIPFLKENMDEVCSLQLLTSVRRMVLKLTQQNDESKEFVHFFHRQLGGILQDSLSKFVGCTLKDCGEDLLVEISEILFNELAFFKLMQDLDNSNNSKKATKHKRKAEGPSKPKHAAEVCHFSDQDETLMDRTELYMQTKNNRSSDASENEDEEQGLEVLLSFSLSKAEIQALTNCGSGEDENEEEEMEEFEAGPVDVQTSLQAAADGQVELTGTASSTLEGNISEQSQIPDEEGKAVASERVSAPSPPQNVPRESTTTSSPDTDSPVLISVDEAGSGNTSHKSDEDDFVKVDDLPLQLTVMTEEELQKRIVEEQQNNNLSMEILNDNTELLTELVGNAQALKQPG</sequence>
<keyword evidence="4" id="KW-1185">Reference proteome</keyword>
<dbReference type="GO" id="GO:0034451">
    <property type="term" value="C:centriolar satellite"/>
    <property type="evidence" value="ECO:0007669"/>
    <property type="project" value="TreeGrafter"/>
</dbReference>
<feature type="region of interest" description="Disordered" evidence="1">
    <location>
        <begin position="295"/>
        <end position="323"/>
    </location>
</feature>
<name>A0A3B3CYS8_ORYME</name>
<dbReference type="PANTHER" id="PTHR14164">
    <property type="entry name" value="PERICENTRIOLAR MATERIAL 1-RELATED"/>
    <property type="match status" value="1"/>
</dbReference>
<accession>A0A3B3CYS8</accession>
<feature type="region of interest" description="Disordered" evidence="1">
    <location>
        <begin position="154"/>
        <end position="174"/>
    </location>
</feature>
<dbReference type="STRING" id="30732.ENSOMEP00000022756"/>
<feature type="compositionally biased region" description="Polar residues" evidence="1">
    <location>
        <begin position="415"/>
        <end position="430"/>
    </location>
</feature>
<dbReference type="OMA" id="MEPQESH"/>
<dbReference type="InterPro" id="IPR024138">
    <property type="entry name" value="Pericentriolar_Pcm1"/>
</dbReference>
<dbReference type="PANTHER" id="PTHR14164:SF12">
    <property type="entry name" value="PERICENTRIOLAR MATERIAL 1 PROTEIN"/>
    <property type="match status" value="1"/>
</dbReference>
<feature type="region of interest" description="Disordered" evidence="1">
    <location>
        <begin position="92"/>
        <end position="115"/>
    </location>
</feature>
<proteinExistence type="predicted"/>
<evidence type="ECO:0000256" key="1">
    <source>
        <dbReference type="SAM" id="MobiDB-lite"/>
    </source>
</evidence>
<feature type="domain" description="Pericentriolar material 1 protein C-terminal" evidence="2">
    <location>
        <begin position="421"/>
        <end position="524"/>
    </location>
</feature>
<feature type="domain" description="Pericentriolar material 1 protein C-terminal" evidence="2">
    <location>
        <begin position="82"/>
        <end position="415"/>
    </location>
</feature>
<dbReference type="AlphaFoldDB" id="A0A3B3CYS8"/>
<dbReference type="Ensembl" id="ENSOMET00000013934.1">
    <property type="protein sequence ID" value="ENSOMEP00000022756.1"/>
    <property type="gene ID" value="ENSOMEG00000002491.1"/>
</dbReference>
<protein>
    <recommendedName>
        <fullName evidence="2">Pericentriolar material 1 protein C-terminal domain-containing protein</fullName>
    </recommendedName>
</protein>
<dbReference type="GO" id="GO:1905515">
    <property type="term" value="P:non-motile cilium assembly"/>
    <property type="evidence" value="ECO:0007669"/>
    <property type="project" value="TreeGrafter"/>
</dbReference>
<organism evidence="3 4">
    <name type="scientific">Oryzias melastigma</name>
    <name type="common">Marine medaka</name>
    <dbReference type="NCBI Taxonomy" id="30732"/>
    <lineage>
        <taxon>Eukaryota</taxon>
        <taxon>Metazoa</taxon>
        <taxon>Chordata</taxon>
        <taxon>Craniata</taxon>
        <taxon>Vertebrata</taxon>
        <taxon>Euteleostomi</taxon>
        <taxon>Actinopterygii</taxon>
        <taxon>Neopterygii</taxon>
        <taxon>Teleostei</taxon>
        <taxon>Neoteleostei</taxon>
        <taxon>Acanthomorphata</taxon>
        <taxon>Ovalentaria</taxon>
        <taxon>Atherinomorphae</taxon>
        <taxon>Beloniformes</taxon>
        <taxon>Adrianichthyidae</taxon>
        <taxon>Oryziinae</taxon>
        <taxon>Oryzias</taxon>
    </lineage>
</organism>
<feature type="compositionally biased region" description="Polar residues" evidence="1">
    <location>
        <begin position="165"/>
        <end position="174"/>
    </location>
</feature>
<dbReference type="GO" id="GO:0071539">
    <property type="term" value="P:protein localization to centrosome"/>
    <property type="evidence" value="ECO:0007669"/>
    <property type="project" value="InterPro"/>
</dbReference>